<organism evidence="9 10">
    <name type="scientific">Abyssobacteria bacterium (strain SURF_5)</name>
    <dbReference type="NCBI Taxonomy" id="2093360"/>
    <lineage>
        <taxon>Bacteria</taxon>
        <taxon>Pseudomonadati</taxon>
        <taxon>Candidatus Hydrogenedentota</taxon>
        <taxon>Candidatus Abyssobacteria</taxon>
    </lineage>
</organism>
<dbReference type="AlphaFoldDB" id="A0A3A4N272"/>
<dbReference type="InterPro" id="IPR004017">
    <property type="entry name" value="Cys_rich_dom"/>
</dbReference>
<keyword evidence="2" id="KW-0004">4Fe-4S</keyword>
<dbReference type="Pfam" id="PF02754">
    <property type="entry name" value="CCG"/>
    <property type="match status" value="1"/>
</dbReference>
<keyword evidence="5" id="KW-0408">Iron</keyword>
<evidence type="ECO:0000256" key="4">
    <source>
        <dbReference type="ARBA" id="ARBA00022982"/>
    </source>
</evidence>
<dbReference type="InterPro" id="IPR017900">
    <property type="entry name" value="4Fe4S_Fe_S_CS"/>
</dbReference>
<evidence type="ECO:0000313" key="9">
    <source>
        <dbReference type="EMBL" id="RJP16078.1"/>
    </source>
</evidence>
<dbReference type="InterPro" id="IPR009051">
    <property type="entry name" value="Helical_ferredxn"/>
</dbReference>
<dbReference type="PANTHER" id="PTHR43551">
    <property type="entry name" value="FUMARATE REDUCTASE IRON-SULFUR SUBUNIT"/>
    <property type="match status" value="1"/>
</dbReference>
<dbReference type="InterPro" id="IPR017896">
    <property type="entry name" value="4Fe4S_Fe-S-bd"/>
</dbReference>
<evidence type="ECO:0000256" key="3">
    <source>
        <dbReference type="ARBA" id="ARBA00022723"/>
    </source>
</evidence>
<dbReference type="EMBL" id="QZKU01000128">
    <property type="protein sequence ID" value="RJP16078.1"/>
    <property type="molecule type" value="Genomic_DNA"/>
</dbReference>
<keyword evidence="3" id="KW-0479">Metal-binding</keyword>
<keyword evidence="1" id="KW-0813">Transport</keyword>
<gene>
    <name evidence="9" type="ORF">C4520_18860</name>
</gene>
<evidence type="ECO:0000313" key="10">
    <source>
        <dbReference type="Proteomes" id="UP000265882"/>
    </source>
</evidence>
<protein>
    <submittedName>
        <fullName evidence="9">(Fe-S)-binding protein</fullName>
    </submittedName>
</protein>
<evidence type="ECO:0000256" key="2">
    <source>
        <dbReference type="ARBA" id="ARBA00022485"/>
    </source>
</evidence>
<sequence>MKKTKKIKVEDIGKANGKLTHTDPKDFMPLPPPYDNPENLPPWDPLKNSDSVEASLDDTIAVAIPKPKSKQEEEELVKKFLSGLEKLFTKENNWPFLQLLTLTMEHCAKCQTCSDACHIFEASGRNEVYRPSYRSEVLRRIYNKYLKPGGKFFGRWKHGPIDLNWTTVSRLAELSYRCNICRRCAQTCPIGVDNALITHELRKLFSQELGIAARELHEKGSMLQLRVGSSTGMNPLVVKDNMEFIDEDMTEKTGMKIETPWDKVGADVLLIHNAGEIMAWPENPGAFAVILEAAGVSWTLSSDIPAYDGINYGLWYDDFQLARVAIKHAQAAKKLGVKKIVVGECGHSTKSLMVIADRVLTGDLNIPRESAMTFLEDIVFSGKLKLDPSRNDFPVTLHDPCNMVRLMGIVQPQRRILKYICPKFREMTPCGVNNYCCGGGSGFAIMSGYNFQTWRNHISGRRKLQQVLNAFSDDLSPETHKYLCAPCSNCKGQLRDLLFAYDAWEKCGILYGGLVELIVNAMSDVNPGFIEWEWH</sequence>
<feature type="domain" description="Cysteine-rich" evidence="7">
    <location>
        <begin position="395"/>
        <end position="495"/>
    </location>
</feature>
<feature type="domain" description="4Fe-4S ferredoxin-type" evidence="8">
    <location>
        <begin position="104"/>
        <end position="192"/>
    </location>
</feature>
<dbReference type="GO" id="GO:0046872">
    <property type="term" value="F:metal ion binding"/>
    <property type="evidence" value="ECO:0007669"/>
    <property type="project" value="UniProtKB-KW"/>
</dbReference>
<keyword evidence="6" id="KW-0411">Iron-sulfur</keyword>
<dbReference type="Pfam" id="PF13183">
    <property type="entry name" value="Fer4_8"/>
    <property type="match status" value="1"/>
</dbReference>
<comment type="caution">
    <text evidence="9">The sequence shown here is derived from an EMBL/GenBank/DDBJ whole genome shotgun (WGS) entry which is preliminary data.</text>
</comment>
<dbReference type="GO" id="GO:0051539">
    <property type="term" value="F:4 iron, 4 sulfur cluster binding"/>
    <property type="evidence" value="ECO:0007669"/>
    <property type="project" value="UniProtKB-KW"/>
</dbReference>
<dbReference type="Proteomes" id="UP000265882">
    <property type="component" value="Unassembled WGS sequence"/>
</dbReference>
<dbReference type="Gene3D" id="1.10.1060.10">
    <property type="entry name" value="Alpha-helical ferredoxin"/>
    <property type="match status" value="1"/>
</dbReference>
<evidence type="ECO:0000259" key="7">
    <source>
        <dbReference type="Pfam" id="PF02754"/>
    </source>
</evidence>
<accession>A0A3A4N272</accession>
<dbReference type="PANTHER" id="PTHR43551:SF1">
    <property type="entry name" value="HETERODISULFIDE REDUCTASE"/>
    <property type="match status" value="1"/>
</dbReference>
<evidence type="ECO:0000259" key="8">
    <source>
        <dbReference type="Pfam" id="PF13183"/>
    </source>
</evidence>
<dbReference type="PROSITE" id="PS00198">
    <property type="entry name" value="4FE4S_FER_1"/>
    <property type="match status" value="1"/>
</dbReference>
<reference evidence="9 10" key="1">
    <citation type="journal article" date="2017" name="ISME J.">
        <title>Energy and carbon metabolisms in a deep terrestrial subsurface fluid microbial community.</title>
        <authorList>
            <person name="Momper L."/>
            <person name="Jungbluth S.P."/>
            <person name="Lee M.D."/>
            <person name="Amend J.P."/>
        </authorList>
    </citation>
    <scope>NUCLEOTIDE SEQUENCE [LARGE SCALE GENOMIC DNA]</scope>
    <source>
        <strain evidence="9">SURF_5</strain>
    </source>
</reference>
<dbReference type="GO" id="GO:0016491">
    <property type="term" value="F:oxidoreductase activity"/>
    <property type="evidence" value="ECO:0007669"/>
    <property type="project" value="UniProtKB-ARBA"/>
</dbReference>
<evidence type="ECO:0000256" key="5">
    <source>
        <dbReference type="ARBA" id="ARBA00023004"/>
    </source>
</evidence>
<evidence type="ECO:0000256" key="6">
    <source>
        <dbReference type="ARBA" id="ARBA00023014"/>
    </source>
</evidence>
<evidence type="ECO:0000256" key="1">
    <source>
        <dbReference type="ARBA" id="ARBA00022448"/>
    </source>
</evidence>
<proteinExistence type="predicted"/>
<dbReference type="SUPFAM" id="SSF46548">
    <property type="entry name" value="alpha-helical ferredoxin"/>
    <property type="match status" value="1"/>
</dbReference>
<name>A0A3A4N272_ABYX5</name>
<keyword evidence="4" id="KW-0249">Electron transport</keyword>